<dbReference type="Proteomes" id="UP000027238">
    <property type="component" value="Unassembled WGS sequence"/>
</dbReference>
<feature type="compositionally biased region" description="Polar residues" evidence="1">
    <location>
        <begin position="158"/>
        <end position="177"/>
    </location>
</feature>
<organism evidence="2 3">
    <name type="scientific">Colletotrichum sublineola</name>
    <name type="common">Sorghum anthracnose fungus</name>
    <dbReference type="NCBI Taxonomy" id="1173701"/>
    <lineage>
        <taxon>Eukaryota</taxon>
        <taxon>Fungi</taxon>
        <taxon>Dikarya</taxon>
        <taxon>Ascomycota</taxon>
        <taxon>Pezizomycotina</taxon>
        <taxon>Sordariomycetes</taxon>
        <taxon>Hypocreomycetidae</taxon>
        <taxon>Glomerellales</taxon>
        <taxon>Glomerellaceae</taxon>
        <taxon>Colletotrichum</taxon>
        <taxon>Colletotrichum graminicola species complex</taxon>
    </lineage>
</organism>
<dbReference type="eggNOG" id="ENOG502RP0Y">
    <property type="taxonomic scope" value="Eukaryota"/>
</dbReference>
<evidence type="ECO:0000256" key="1">
    <source>
        <dbReference type="SAM" id="MobiDB-lite"/>
    </source>
</evidence>
<dbReference type="HOGENOM" id="CLU_1111319_0_0_1"/>
<feature type="compositionally biased region" description="Low complexity" evidence="1">
    <location>
        <begin position="145"/>
        <end position="155"/>
    </location>
</feature>
<feature type="region of interest" description="Disordered" evidence="1">
    <location>
        <begin position="131"/>
        <end position="217"/>
    </location>
</feature>
<dbReference type="AlphaFoldDB" id="A0A066XFT2"/>
<evidence type="ECO:0000313" key="3">
    <source>
        <dbReference type="Proteomes" id="UP000027238"/>
    </source>
</evidence>
<keyword evidence="3" id="KW-1185">Reference proteome</keyword>
<dbReference type="EMBL" id="JMSE01000776">
    <property type="protein sequence ID" value="KDN67772.1"/>
    <property type="molecule type" value="Genomic_DNA"/>
</dbReference>
<feature type="compositionally biased region" description="Basic and acidic residues" evidence="1">
    <location>
        <begin position="131"/>
        <end position="141"/>
    </location>
</feature>
<comment type="caution">
    <text evidence="2">The sequence shown here is derived from an EMBL/GenBank/DDBJ whole genome shotgun (WGS) entry which is preliminary data.</text>
</comment>
<proteinExistence type="predicted"/>
<name>A0A066XFT2_COLSU</name>
<protein>
    <submittedName>
        <fullName evidence="2">Uncharacterized protein</fullName>
    </submittedName>
</protein>
<feature type="compositionally biased region" description="Basic and acidic residues" evidence="1">
    <location>
        <begin position="178"/>
        <end position="187"/>
    </location>
</feature>
<feature type="compositionally biased region" description="Low complexity" evidence="1">
    <location>
        <begin position="188"/>
        <end position="210"/>
    </location>
</feature>
<gene>
    <name evidence="2" type="ORF">CSUB01_07065</name>
</gene>
<reference evidence="3" key="1">
    <citation type="journal article" date="2014" name="Genome Announc.">
        <title>Draft genome sequence of Colletotrichum sublineola, a destructive pathogen of cultivated sorghum.</title>
        <authorList>
            <person name="Baroncelli R."/>
            <person name="Sanz-Martin J.M."/>
            <person name="Rech G.E."/>
            <person name="Sukno S.A."/>
            <person name="Thon M.R."/>
        </authorList>
    </citation>
    <scope>NUCLEOTIDE SEQUENCE [LARGE SCALE GENOMIC DNA]</scope>
    <source>
        <strain evidence="3">TX430BB</strain>
    </source>
</reference>
<sequence length="250" mass="27384">MLEITGQLSPNQAARLRVIVGDLDEMETLVDALFPRALEGEPVHIIVYGIGGFRTQCATDTRGTMENSYISEEAVFTVIAALLAGFEKLGSRERPRIVSIGTISVTRQIYQSWNPLAVKTRPLYEWFMGRKENSDSSRDNPIDCDSSFSDTSSDTSSEHTITQLSYDEACSSGSDDTSSGHESKDDSSSSSGSETNTESSEAESASSMEARSADADKSAMEEAIWHHYPCFSSCLIVRPTLLTYNRPYGI</sequence>
<evidence type="ECO:0000313" key="2">
    <source>
        <dbReference type="EMBL" id="KDN67772.1"/>
    </source>
</evidence>
<dbReference type="OrthoDB" id="4841480at2759"/>
<accession>A0A066XFT2</accession>